<dbReference type="InterPro" id="IPR000821">
    <property type="entry name" value="Ala_racemase"/>
</dbReference>
<feature type="active site" description="Proton acceptor; specific for L-alanine" evidence="5">
    <location>
        <position position="270"/>
    </location>
</feature>
<comment type="catalytic activity">
    <reaction evidence="1 5">
        <text>L-alanine = D-alanine</text>
        <dbReference type="Rhea" id="RHEA:20249"/>
        <dbReference type="ChEBI" id="CHEBI:57416"/>
        <dbReference type="ChEBI" id="CHEBI:57972"/>
        <dbReference type="EC" id="5.1.1.1"/>
    </reaction>
</comment>
<sequence>MVIGEHRPAEIIIDETALYHNIHTEQQLLSAGTEMFMVVKANGYGHGAVQVAKVARAAGATGFCVAILDEALELRRAGFVTEPILVLGITSISCLPLILKYNITVTVSSIEWLKQAIRQLSDKQLTNQLRFFLALDTGMGRIGLQTKETVKQFSMCWQAAQTKLDFQGVYTHFATADESDAGYFEQQQQRFATLMSALPKRPRYVSVANSATSLWHQTVEANLVRFGIAGYGLNPAGTLRKAPFQLQPALSFTSELVFVKQVQPGTSIGYGATYTTPKTEWIGTLPVGYADGVDRRLQGFHVIVAGQFCQIVGRVCMDQLMIRLPQKMPIGTPVTLVGTEANLTITLDDVANYCHTINYEVACGYSARLPRFYQA</sequence>
<evidence type="ECO:0000256" key="3">
    <source>
        <dbReference type="ARBA" id="ARBA00022898"/>
    </source>
</evidence>
<comment type="similarity">
    <text evidence="5">Belongs to the alanine racemase family.</text>
</comment>
<dbReference type="Proteomes" id="UP000051586">
    <property type="component" value="Unassembled WGS sequence"/>
</dbReference>
<dbReference type="PANTHER" id="PTHR30511">
    <property type="entry name" value="ALANINE RACEMASE"/>
    <property type="match status" value="1"/>
</dbReference>
<dbReference type="GO" id="GO:0030170">
    <property type="term" value="F:pyridoxal phosphate binding"/>
    <property type="evidence" value="ECO:0007669"/>
    <property type="project" value="UniProtKB-UniRule"/>
</dbReference>
<dbReference type="NCBIfam" id="TIGR00492">
    <property type="entry name" value="alr"/>
    <property type="match status" value="1"/>
</dbReference>
<dbReference type="PATRIC" id="fig|1423745.4.peg.225"/>
<comment type="pathway">
    <text evidence="5">Amino-acid biosynthesis; D-alanine biosynthesis; D-alanine from L-alanine: step 1/1.</text>
</comment>
<dbReference type="InterPro" id="IPR029066">
    <property type="entry name" value="PLP-binding_barrel"/>
</dbReference>
<gene>
    <name evidence="9" type="ORF">FC87_GL000218</name>
</gene>
<name>A0A0R2CND0_9LACO</name>
<keyword evidence="3 5" id="KW-0663">Pyridoxal phosphate</keyword>
<dbReference type="Gene3D" id="3.20.20.10">
    <property type="entry name" value="Alanine racemase"/>
    <property type="match status" value="1"/>
</dbReference>
<comment type="caution">
    <text evidence="9">The sequence shown here is derived from an EMBL/GenBank/DDBJ whole genome shotgun (WGS) entry which is preliminary data.</text>
</comment>
<dbReference type="PANTHER" id="PTHR30511:SF0">
    <property type="entry name" value="ALANINE RACEMASE, CATABOLIC-RELATED"/>
    <property type="match status" value="1"/>
</dbReference>
<evidence type="ECO:0000256" key="6">
    <source>
        <dbReference type="PIRSR" id="PIRSR600821-50"/>
    </source>
</evidence>
<dbReference type="InterPro" id="IPR020622">
    <property type="entry name" value="Ala_racemase_pyridoxalP-BS"/>
</dbReference>
<feature type="active site" description="Proton acceptor; specific for D-alanine" evidence="5">
    <location>
        <position position="40"/>
    </location>
</feature>
<protein>
    <recommendedName>
        <fullName evidence="5">Alanine racemase</fullName>
        <ecNumber evidence="5">5.1.1.1</ecNumber>
    </recommendedName>
</protein>
<dbReference type="InterPro" id="IPR009006">
    <property type="entry name" value="Ala_racemase/Decarboxylase_C"/>
</dbReference>
<dbReference type="GO" id="GO:0030632">
    <property type="term" value="P:D-alanine biosynthetic process"/>
    <property type="evidence" value="ECO:0007669"/>
    <property type="project" value="UniProtKB-UniRule"/>
</dbReference>
<reference evidence="9 10" key="1">
    <citation type="journal article" date="2015" name="Genome Announc.">
        <title>Expanding the biotechnology potential of lactobacilli through comparative genomics of 213 strains and associated genera.</title>
        <authorList>
            <person name="Sun Z."/>
            <person name="Harris H.M."/>
            <person name="McCann A."/>
            <person name="Guo C."/>
            <person name="Argimon S."/>
            <person name="Zhang W."/>
            <person name="Yang X."/>
            <person name="Jeffery I.B."/>
            <person name="Cooney J.C."/>
            <person name="Kagawa T.F."/>
            <person name="Liu W."/>
            <person name="Song Y."/>
            <person name="Salvetti E."/>
            <person name="Wrobel A."/>
            <person name="Rasinkangas P."/>
            <person name="Parkhill J."/>
            <person name="Rea M.C."/>
            <person name="O'Sullivan O."/>
            <person name="Ritari J."/>
            <person name="Douillard F.P."/>
            <person name="Paul Ross R."/>
            <person name="Yang R."/>
            <person name="Briner A.E."/>
            <person name="Felis G.E."/>
            <person name="de Vos W.M."/>
            <person name="Barrangou R."/>
            <person name="Klaenhammer T.R."/>
            <person name="Caufield P.W."/>
            <person name="Cui Y."/>
            <person name="Zhang H."/>
            <person name="O'Toole P.W."/>
        </authorList>
    </citation>
    <scope>NUCLEOTIDE SEQUENCE [LARGE SCALE GENOMIC DNA]</scope>
    <source>
        <strain evidence="9 10">DSM 22689</strain>
    </source>
</reference>
<dbReference type="GO" id="GO:0005829">
    <property type="term" value="C:cytosol"/>
    <property type="evidence" value="ECO:0007669"/>
    <property type="project" value="TreeGrafter"/>
</dbReference>
<dbReference type="HAMAP" id="MF_01201">
    <property type="entry name" value="Ala_racemase"/>
    <property type="match status" value="1"/>
</dbReference>
<dbReference type="FunFam" id="2.40.37.10:FF:000006">
    <property type="entry name" value="Alanine racemase"/>
    <property type="match status" value="1"/>
</dbReference>
<evidence type="ECO:0000313" key="9">
    <source>
        <dbReference type="EMBL" id="KRM90025.1"/>
    </source>
</evidence>
<dbReference type="EC" id="5.1.1.1" evidence="5"/>
<feature type="binding site" evidence="5 7">
    <location>
        <position position="317"/>
    </location>
    <ligand>
        <name>substrate</name>
    </ligand>
</feature>
<dbReference type="FunFam" id="3.20.20.10:FF:000002">
    <property type="entry name" value="Alanine racemase"/>
    <property type="match status" value="1"/>
</dbReference>
<evidence type="ECO:0000256" key="7">
    <source>
        <dbReference type="PIRSR" id="PIRSR600821-52"/>
    </source>
</evidence>
<feature type="binding site" evidence="5 7">
    <location>
        <position position="141"/>
    </location>
    <ligand>
        <name>substrate</name>
    </ligand>
</feature>
<evidence type="ECO:0000256" key="1">
    <source>
        <dbReference type="ARBA" id="ARBA00000316"/>
    </source>
</evidence>
<dbReference type="Pfam" id="PF01168">
    <property type="entry name" value="Ala_racemase_N"/>
    <property type="match status" value="1"/>
</dbReference>
<dbReference type="InterPro" id="IPR001608">
    <property type="entry name" value="Ala_racemase_N"/>
</dbReference>
<evidence type="ECO:0000313" key="10">
    <source>
        <dbReference type="Proteomes" id="UP000051586"/>
    </source>
</evidence>
<feature type="modified residue" description="N6-(pyridoxal phosphate)lysine" evidence="5 6">
    <location>
        <position position="40"/>
    </location>
</feature>
<dbReference type="AlphaFoldDB" id="A0A0R2CND0"/>
<keyword evidence="4 5" id="KW-0413">Isomerase</keyword>
<dbReference type="PRINTS" id="PR00992">
    <property type="entry name" value="ALARACEMASE"/>
</dbReference>
<dbReference type="CDD" id="cd00430">
    <property type="entry name" value="PLPDE_III_AR"/>
    <property type="match status" value="1"/>
</dbReference>
<dbReference type="UniPathway" id="UPA00042">
    <property type="reaction ID" value="UER00497"/>
</dbReference>
<dbReference type="SMART" id="SM01005">
    <property type="entry name" value="Ala_racemase_C"/>
    <property type="match status" value="1"/>
</dbReference>
<dbReference type="GO" id="GO:0009252">
    <property type="term" value="P:peptidoglycan biosynthetic process"/>
    <property type="evidence" value="ECO:0007669"/>
    <property type="project" value="TreeGrafter"/>
</dbReference>
<dbReference type="EMBL" id="AYZI01000010">
    <property type="protein sequence ID" value="KRM90025.1"/>
    <property type="molecule type" value="Genomic_DNA"/>
</dbReference>
<dbReference type="STRING" id="1423745.GCA_001311215_01924"/>
<accession>A0A0R2CND0</accession>
<dbReference type="RefSeq" id="WP_054691069.1">
    <property type="nucleotide sequence ID" value="NZ_AYZI01000010.1"/>
</dbReference>
<proteinExistence type="inferred from homology"/>
<evidence type="ECO:0000259" key="8">
    <source>
        <dbReference type="SMART" id="SM01005"/>
    </source>
</evidence>
<dbReference type="SUPFAM" id="SSF51419">
    <property type="entry name" value="PLP-binding barrel"/>
    <property type="match status" value="1"/>
</dbReference>
<dbReference type="InterPro" id="IPR011079">
    <property type="entry name" value="Ala_racemase_C"/>
</dbReference>
<dbReference type="Pfam" id="PF00842">
    <property type="entry name" value="Ala_racemase_C"/>
    <property type="match status" value="1"/>
</dbReference>
<evidence type="ECO:0000256" key="5">
    <source>
        <dbReference type="HAMAP-Rule" id="MF_01201"/>
    </source>
</evidence>
<feature type="domain" description="Alanine racemase C-terminal" evidence="8">
    <location>
        <begin position="249"/>
        <end position="374"/>
    </location>
</feature>
<dbReference type="PROSITE" id="PS00395">
    <property type="entry name" value="ALANINE_RACEMASE"/>
    <property type="match status" value="1"/>
</dbReference>
<comment type="cofactor">
    <cofactor evidence="2 5 6">
        <name>pyridoxal 5'-phosphate</name>
        <dbReference type="ChEBI" id="CHEBI:597326"/>
    </cofactor>
</comment>
<evidence type="ECO:0000256" key="2">
    <source>
        <dbReference type="ARBA" id="ARBA00001933"/>
    </source>
</evidence>
<dbReference type="SUPFAM" id="SSF50621">
    <property type="entry name" value="Alanine racemase C-terminal domain-like"/>
    <property type="match status" value="1"/>
</dbReference>
<dbReference type="Gene3D" id="2.40.37.10">
    <property type="entry name" value="Lyase, Ornithine Decarboxylase, Chain A, domain 1"/>
    <property type="match status" value="1"/>
</dbReference>
<comment type="function">
    <text evidence="5">Catalyzes the interconversion of L-alanine and D-alanine. May also act on other amino acids.</text>
</comment>
<organism evidence="9 10">
    <name type="scientific">Fructilactobacillus florum DSM 22689 = JCM 16035</name>
    <dbReference type="NCBI Taxonomy" id="1423745"/>
    <lineage>
        <taxon>Bacteria</taxon>
        <taxon>Bacillati</taxon>
        <taxon>Bacillota</taxon>
        <taxon>Bacilli</taxon>
        <taxon>Lactobacillales</taxon>
        <taxon>Lactobacillaceae</taxon>
        <taxon>Fructilactobacillus</taxon>
    </lineage>
</organism>
<dbReference type="GO" id="GO:0008784">
    <property type="term" value="F:alanine racemase activity"/>
    <property type="evidence" value="ECO:0007669"/>
    <property type="project" value="UniProtKB-UniRule"/>
</dbReference>
<evidence type="ECO:0000256" key="4">
    <source>
        <dbReference type="ARBA" id="ARBA00023235"/>
    </source>
</evidence>